<dbReference type="EMBL" id="MCOG01000358">
    <property type="protein sequence ID" value="ORY13657.1"/>
    <property type="molecule type" value="Genomic_DNA"/>
</dbReference>
<accession>A0A1Y1ZUC4</accession>
<protein>
    <submittedName>
        <fullName evidence="2">Uncharacterized protein</fullName>
    </submittedName>
</protein>
<evidence type="ECO:0000256" key="1">
    <source>
        <dbReference type="SAM" id="Phobius"/>
    </source>
</evidence>
<name>A0A1Y1ZUC4_9FUNG</name>
<dbReference type="AlphaFoldDB" id="A0A1Y1ZUC4"/>
<gene>
    <name evidence="2" type="ORF">LY90DRAFT_437481</name>
</gene>
<keyword evidence="1" id="KW-0812">Transmembrane</keyword>
<sequence length="51" mass="6001">MNIRQLNTKFRHIEHLIILFMLTNAPLVFGILGNYIISKDIVKTDKFQQIT</sequence>
<reference evidence="2 3" key="1">
    <citation type="submission" date="2016-08" db="EMBL/GenBank/DDBJ databases">
        <title>A Parts List for Fungal Cellulosomes Revealed by Comparative Genomics.</title>
        <authorList>
            <consortium name="DOE Joint Genome Institute"/>
            <person name="Haitjema C.H."/>
            <person name="Gilmore S.P."/>
            <person name="Henske J.K."/>
            <person name="Solomon K.V."/>
            <person name="De Groot R."/>
            <person name="Kuo A."/>
            <person name="Mondo S.J."/>
            <person name="Salamov A.A."/>
            <person name="Labutti K."/>
            <person name="Zhao Z."/>
            <person name="Chiniquy J."/>
            <person name="Barry K."/>
            <person name="Brewer H.M."/>
            <person name="Purvine S.O."/>
            <person name="Wright A.T."/>
            <person name="Boxma B."/>
            <person name="Van Alen T."/>
            <person name="Hackstein J.H."/>
            <person name="Baker S.E."/>
            <person name="Grigoriev I.V."/>
            <person name="O'Malley M.A."/>
        </authorList>
    </citation>
    <scope>NUCLEOTIDE SEQUENCE [LARGE SCALE GENOMIC DNA]</scope>
    <source>
        <strain evidence="2 3">G1</strain>
    </source>
</reference>
<organism evidence="2 3">
    <name type="scientific">Neocallimastix californiae</name>
    <dbReference type="NCBI Taxonomy" id="1754190"/>
    <lineage>
        <taxon>Eukaryota</taxon>
        <taxon>Fungi</taxon>
        <taxon>Fungi incertae sedis</taxon>
        <taxon>Chytridiomycota</taxon>
        <taxon>Chytridiomycota incertae sedis</taxon>
        <taxon>Neocallimastigomycetes</taxon>
        <taxon>Neocallimastigales</taxon>
        <taxon>Neocallimastigaceae</taxon>
        <taxon>Neocallimastix</taxon>
    </lineage>
</organism>
<evidence type="ECO:0000313" key="3">
    <source>
        <dbReference type="Proteomes" id="UP000193920"/>
    </source>
</evidence>
<keyword evidence="1" id="KW-0472">Membrane</keyword>
<feature type="transmembrane region" description="Helical" evidence="1">
    <location>
        <begin position="16"/>
        <end position="37"/>
    </location>
</feature>
<comment type="caution">
    <text evidence="2">The sequence shown here is derived from an EMBL/GenBank/DDBJ whole genome shotgun (WGS) entry which is preliminary data.</text>
</comment>
<evidence type="ECO:0000313" key="2">
    <source>
        <dbReference type="EMBL" id="ORY13657.1"/>
    </source>
</evidence>
<proteinExistence type="predicted"/>
<keyword evidence="1" id="KW-1133">Transmembrane helix</keyword>
<dbReference type="Proteomes" id="UP000193920">
    <property type="component" value="Unassembled WGS sequence"/>
</dbReference>
<keyword evidence="3" id="KW-1185">Reference proteome</keyword>